<dbReference type="GO" id="GO:0004252">
    <property type="term" value="F:serine-type endopeptidase activity"/>
    <property type="evidence" value="ECO:0007669"/>
    <property type="project" value="InterPro"/>
</dbReference>
<evidence type="ECO:0000256" key="4">
    <source>
        <dbReference type="ARBA" id="ARBA00022801"/>
    </source>
</evidence>
<evidence type="ECO:0000259" key="12">
    <source>
        <dbReference type="Pfam" id="PF02983"/>
    </source>
</evidence>
<dbReference type="EMBL" id="SMKI01000078">
    <property type="protein sequence ID" value="TDC76384.1"/>
    <property type="molecule type" value="Genomic_DNA"/>
</dbReference>
<evidence type="ECO:0000256" key="6">
    <source>
        <dbReference type="ARBA" id="ARBA00023145"/>
    </source>
</evidence>
<feature type="signal peptide" evidence="10">
    <location>
        <begin position="1"/>
        <end position="33"/>
    </location>
</feature>
<dbReference type="Pfam" id="PF00089">
    <property type="entry name" value="Trypsin"/>
    <property type="match status" value="1"/>
</dbReference>
<comment type="similarity">
    <text evidence="1">Belongs to the peptidase S1 family.</text>
</comment>
<dbReference type="PRINTS" id="PR00861">
    <property type="entry name" value="ALYTICPTASE"/>
</dbReference>
<feature type="active site" description="Charge relay system" evidence="8">
    <location>
        <position position="144"/>
    </location>
</feature>
<keyword evidence="6" id="KW-0865">Zymogen</keyword>
<comment type="caution">
    <text evidence="13">The sequence shown here is derived from an EMBL/GenBank/DDBJ whole genome shotgun (WGS) entry which is preliminary data.</text>
</comment>
<sequence>MSTARTTTAFRRLVTTLAASLLAALGVALPARAEPAPTAFTAHQLAAASDAVLAADIAGTAWAVDPDAGTVRVTVDDTVSPADLARLRGSAGPLADALTFEHTPGTLAPRLRGGEAIYSGSGTRCAVGFNARSGSAYYFVTAGHCTTLASTWYSTPSLGTPVGQTAGTSFPNDDYGLVRYTTPPSPWPPGIVCNGVPVPITGVGSPVIGSSATFSGPVGGCRTGTVTAVNATVNYGGGDIVSGLIRTNICVEPGESGGPLFTPGGLALGILSGGSGNCAVGGTSYFQPIGEVLNAYGLTLP</sequence>
<dbReference type="RefSeq" id="WP_132817586.1">
    <property type="nucleotide sequence ID" value="NZ_SMKI01000078.1"/>
</dbReference>
<dbReference type="GO" id="GO:0005576">
    <property type="term" value="C:extracellular region"/>
    <property type="evidence" value="ECO:0007669"/>
    <property type="project" value="InterPro"/>
</dbReference>
<evidence type="ECO:0000256" key="10">
    <source>
        <dbReference type="SAM" id="SignalP"/>
    </source>
</evidence>
<feature type="disulfide bond" evidence="9">
    <location>
        <begin position="250"/>
        <end position="278"/>
    </location>
</feature>
<name>A0A4R4TKV3_9ACTN</name>
<dbReference type="InterPro" id="IPR001254">
    <property type="entry name" value="Trypsin_dom"/>
</dbReference>
<dbReference type="InterPro" id="IPR004236">
    <property type="entry name" value="Pept_S1_alpha_lytic"/>
</dbReference>
<reference evidence="13 14" key="1">
    <citation type="submission" date="2019-03" db="EMBL/GenBank/DDBJ databases">
        <title>Draft genome sequences of novel Actinobacteria.</title>
        <authorList>
            <person name="Sahin N."/>
            <person name="Ay H."/>
            <person name="Saygin H."/>
        </authorList>
    </citation>
    <scope>NUCLEOTIDE SEQUENCE [LARGE SCALE GENOMIC DNA]</scope>
    <source>
        <strain evidence="13 14">DSM 41900</strain>
    </source>
</reference>
<dbReference type="AlphaFoldDB" id="A0A4R4TKV3"/>
<feature type="chain" id="PRO_5020753185" evidence="10">
    <location>
        <begin position="34"/>
        <end position="301"/>
    </location>
</feature>
<dbReference type="Pfam" id="PF02983">
    <property type="entry name" value="Pro_Al_protease"/>
    <property type="match status" value="1"/>
</dbReference>
<feature type="active site" description="Charge relay system" evidence="8">
    <location>
        <position position="256"/>
    </location>
</feature>
<evidence type="ECO:0000256" key="7">
    <source>
        <dbReference type="ARBA" id="ARBA00023157"/>
    </source>
</evidence>
<dbReference type="PIRSF" id="PIRSF001134">
    <property type="entry name" value="Streptogrisin"/>
    <property type="match status" value="1"/>
</dbReference>
<evidence type="ECO:0000256" key="8">
    <source>
        <dbReference type="PIRSR" id="PIRSR001134-1"/>
    </source>
</evidence>
<keyword evidence="2" id="KW-0645">Protease</keyword>
<evidence type="ECO:0000313" key="13">
    <source>
        <dbReference type="EMBL" id="TDC76384.1"/>
    </source>
</evidence>
<evidence type="ECO:0000256" key="9">
    <source>
        <dbReference type="PIRSR" id="PIRSR001134-2"/>
    </source>
</evidence>
<dbReference type="InterPro" id="IPR001316">
    <property type="entry name" value="Pept_S1A_streptogrisin"/>
</dbReference>
<evidence type="ECO:0000256" key="3">
    <source>
        <dbReference type="ARBA" id="ARBA00022729"/>
    </source>
</evidence>
<evidence type="ECO:0000256" key="2">
    <source>
        <dbReference type="ARBA" id="ARBA00022670"/>
    </source>
</evidence>
<keyword evidence="5" id="KW-0720">Serine protease</keyword>
<dbReference type="Gene3D" id="2.40.10.10">
    <property type="entry name" value="Trypsin-like serine proteases"/>
    <property type="match status" value="2"/>
</dbReference>
<gene>
    <name evidence="13" type="ORF">E1283_09995</name>
</gene>
<dbReference type="InterPro" id="IPR009003">
    <property type="entry name" value="Peptidase_S1_PA"/>
</dbReference>
<keyword evidence="14" id="KW-1185">Reference proteome</keyword>
<dbReference type="CDD" id="cd21112">
    <property type="entry name" value="alphaLP-like"/>
    <property type="match status" value="1"/>
</dbReference>
<evidence type="ECO:0000256" key="1">
    <source>
        <dbReference type="ARBA" id="ARBA00007664"/>
    </source>
</evidence>
<dbReference type="Proteomes" id="UP000295345">
    <property type="component" value="Unassembled WGS sequence"/>
</dbReference>
<evidence type="ECO:0000259" key="11">
    <source>
        <dbReference type="Pfam" id="PF00089"/>
    </source>
</evidence>
<keyword evidence="3 10" id="KW-0732">Signal</keyword>
<organism evidence="13 14">
    <name type="scientific">Streptomyces hainanensis</name>
    <dbReference type="NCBI Taxonomy" id="402648"/>
    <lineage>
        <taxon>Bacteria</taxon>
        <taxon>Bacillati</taxon>
        <taxon>Actinomycetota</taxon>
        <taxon>Actinomycetes</taxon>
        <taxon>Kitasatosporales</taxon>
        <taxon>Streptomycetaceae</taxon>
        <taxon>Streptomyces</taxon>
    </lineage>
</organism>
<dbReference type="GO" id="GO:0006508">
    <property type="term" value="P:proteolysis"/>
    <property type="evidence" value="ECO:0007669"/>
    <property type="project" value="UniProtKB-KW"/>
</dbReference>
<dbReference type="InterPro" id="IPR043504">
    <property type="entry name" value="Peptidase_S1_PA_chymotrypsin"/>
</dbReference>
<feature type="disulfide bond" evidence="9">
    <location>
        <begin position="125"/>
        <end position="145"/>
    </location>
</feature>
<proteinExistence type="inferred from homology"/>
<feature type="active site" description="Charge relay system" evidence="8">
    <location>
        <position position="174"/>
    </location>
</feature>
<feature type="domain" description="Peptidase S1A alpha-lytic prodomain" evidence="12">
    <location>
        <begin position="41"/>
        <end position="92"/>
    </location>
</feature>
<protein>
    <submittedName>
        <fullName evidence="13">S1 family peptidase</fullName>
    </submittedName>
</protein>
<dbReference type="OrthoDB" id="8781117at2"/>
<dbReference type="SUPFAM" id="SSF50494">
    <property type="entry name" value="Trypsin-like serine proteases"/>
    <property type="match status" value="1"/>
</dbReference>
<keyword evidence="4" id="KW-0378">Hydrolase</keyword>
<feature type="domain" description="Peptidase S1" evidence="11">
    <location>
        <begin position="118"/>
        <end position="290"/>
    </location>
</feature>
<keyword evidence="7 9" id="KW-1015">Disulfide bond</keyword>
<evidence type="ECO:0000256" key="5">
    <source>
        <dbReference type="ARBA" id="ARBA00022825"/>
    </source>
</evidence>
<accession>A0A4R4TKV3</accession>
<evidence type="ECO:0000313" key="14">
    <source>
        <dbReference type="Proteomes" id="UP000295345"/>
    </source>
</evidence>